<accession>A0AAV4IE93</accession>
<evidence type="ECO:0000313" key="3">
    <source>
        <dbReference type="Proteomes" id="UP000762676"/>
    </source>
</evidence>
<evidence type="ECO:0000256" key="1">
    <source>
        <dbReference type="SAM" id="Phobius"/>
    </source>
</evidence>
<organism evidence="2 3">
    <name type="scientific">Elysia marginata</name>
    <dbReference type="NCBI Taxonomy" id="1093978"/>
    <lineage>
        <taxon>Eukaryota</taxon>
        <taxon>Metazoa</taxon>
        <taxon>Spiralia</taxon>
        <taxon>Lophotrochozoa</taxon>
        <taxon>Mollusca</taxon>
        <taxon>Gastropoda</taxon>
        <taxon>Heterobranchia</taxon>
        <taxon>Euthyneura</taxon>
        <taxon>Panpulmonata</taxon>
        <taxon>Sacoglossa</taxon>
        <taxon>Placobranchoidea</taxon>
        <taxon>Plakobranchidae</taxon>
        <taxon>Elysia</taxon>
    </lineage>
</organism>
<protein>
    <submittedName>
        <fullName evidence="2">Uncharacterized protein</fullName>
    </submittedName>
</protein>
<gene>
    <name evidence="2" type="ORF">ElyMa_001297900</name>
</gene>
<name>A0AAV4IE93_9GAST</name>
<reference evidence="2 3" key="1">
    <citation type="journal article" date="2021" name="Elife">
        <title>Chloroplast acquisition without the gene transfer in kleptoplastic sea slugs, Plakobranchus ocellatus.</title>
        <authorList>
            <person name="Maeda T."/>
            <person name="Takahashi S."/>
            <person name="Yoshida T."/>
            <person name="Shimamura S."/>
            <person name="Takaki Y."/>
            <person name="Nagai Y."/>
            <person name="Toyoda A."/>
            <person name="Suzuki Y."/>
            <person name="Arimoto A."/>
            <person name="Ishii H."/>
            <person name="Satoh N."/>
            <person name="Nishiyama T."/>
            <person name="Hasebe M."/>
            <person name="Maruyama T."/>
            <person name="Minagawa J."/>
            <person name="Obokata J."/>
            <person name="Shigenobu S."/>
        </authorList>
    </citation>
    <scope>NUCLEOTIDE SEQUENCE [LARGE SCALE GENOMIC DNA]</scope>
</reference>
<proteinExistence type="predicted"/>
<dbReference type="Proteomes" id="UP000762676">
    <property type="component" value="Unassembled WGS sequence"/>
</dbReference>
<keyword evidence="1" id="KW-0812">Transmembrane</keyword>
<comment type="caution">
    <text evidence="2">The sequence shown here is derived from an EMBL/GenBank/DDBJ whole genome shotgun (WGS) entry which is preliminary data.</text>
</comment>
<keyword evidence="3" id="KW-1185">Reference proteome</keyword>
<evidence type="ECO:0000313" key="2">
    <source>
        <dbReference type="EMBL" id="GFS09429.1"/>
    </source>
</evidence>
<dbReference type="EMBL" id="BMAT01002576">
    <property type="protein sequence ID" value="GFS09429.1"/>
    <property type="molecule type" value="Genomic_DNA"/>
</dbReference>
<keyword evidence="1" id="KW-1133">Transmembrane helix</keyword>
<sequence length="78" mass="8458">MTTVRIGSPVIILTRFPSSKYTQLNLGPEIIWPERGEGDITRDTETESVAVAVAVAVVVVVVVVVLNISCGWQNDICM</sequence>
<dbReference type="AlphaFoldDB" id="A0AAV4IE93"/>
<keyword evidence="1" id="KW-0472">Membrane</keyword>
<feature type="transmembrane region" description="Helical" evidence="1">
    <location>
        <begin position="49"/>
        <end position="72"/>
    </location>
</feature>